<feature type="transmembrane region" description="Helical" evidence="2">
    <location>
        <begin position="32"/>
        <end position="50"/>
    </location>
</feature>
<keyword evidence="1" id="KW-0862">Zinc</keyword>
<dbReference type="Pfam" id="PF13639">
    <property type="entry name" value="zf-RING_2"/>
    <property type="match status" value="1"/>
</dbReference>
<dbReference type="AlphaFoldDB" id="A0A8T0TE57"/>
<keyword evidence="5" id="KW-1185">Reference proteome</keyword>
<feature type="domain" description="RING-type" evidence="3">
    <location>
        <begin position="79"/>
        <end position="121"/>
    </location>
</feature>
<dbReference type="InterPro" id="IPR013083">
    <property type="entry name" value="Znf_RING/FYVE/PHD"/>
</dbReference>
<proteinExistence type="predicted"/>
<evidence type="ECO:0000256" key="1">
    <source>
        <dbReference type="PROSITE-ProRule" id="PRU00175"/>
    </source>
</evidence>
<sequence length="139" mass="15357">MGGAVETRPDVDDADDACPIVRALGPDWRWKFMLIIVGALIAALLLIWLAKRGSTWWCRRRRAPKPQPQPQPQPPIPMCTVCRDDVEQGEDAVTLPCGHPYRRGCITQAVDPSLQGARFACGHSSLIIPCHATVRYSLS</sequence>
<evidence type="ECO:0000313" key="5">
    <source>
        <dbReference type="Proteomes" id="UP000823388"/>
    </source>
</evidence>
<dbReference type="InterPro" id="IPR001841">
    <property type="entry name" value="Znf_RING"/>
</dbReference>
<dbReference type="PROSITE" id="PS50089">
    <property type="entry name" value="ZF_RING_2"/>
    <property type="match status" value="1"/>
</dbReference>
<name>A0A8T0TE57_PANVG</name>
<evidence type="ECO:0000256" key="2">
    <source>
        <dbReference type="SAM" id="Phobius"/>
    </source>
</evidence>
<dbReference type="Gene3D" id="3.30.40.10">
    <property type="entry name" value="Zinc/RING finger domain, C3HC4 (zinc finger)"/>
    <property type="match status" value="1"/>
</dbReference>
<dbReference type="SUPFAM" id="SSF57850">
    <property type="entry name" value="RING/U-box"/>
    <property type="match status" value="1"/>
</dbReference>
<keyword evidence="2" id="KW-1133">Transmembrane helix</keyword>
<organism evidence="4 5">
    <name type="scientific">Panicum virgatum</name>
    <name type="common">Blackwell switchgrass</name>
    <dbReference type="NCBI Taxonomy" id="38727"/>
    <lineage>
        <taxon>Eukaryota</taxon>
        <taxon>Viridiplantae</taxon>
        <taxon>Streptophyta</taxon>
        <taxon>Embryophyta</taxon>
        <taxon>Tracheophyta</taxon>
        <taxon>Spermatophyta</taxon>
        <taxon>Magnoliopsida</taxon>
        <taxon>Liliopsida</taxon>
        <taxon>Poales</taxon>
        <taxon>Poaceae</taxon>
        <taxon>PACMAD clade</taxon>
        <taxon>Panicoideae</taxon>
        <taxon>Panicodae</taxon>
        <taxon>Paniceae</taxon>
        <taxon>Panicinae</taxon>
        <taxon>Panicum</taxon>
        <taxon>Panicum sect. Hiantes</taxon>
    </lineage>
</organism>
<evidence type="ECO:0000313" key="4">
    <source>
        <dbReference type="EMBL" id="KAG2607473.1"/>
    </source>
</evidence>
<keyword evidence="1" id="KW-0479">Metal-binding</keyword>
<accession>A0A8T0TE57</accession>
<dbReference type="EMBL" id="CM029044">
    <property type="protein sequence ID" value="KAG2607473.1"/>
    <property type="molecule type" value="Genomic_DNA"/>
</dbReference>
<keyword evidence="2" id="KW-0472">Membrane</keyword>
<dbReference type="Proteomes" id="UP000823388">
    <property type="component" value="Chromosome 4N"/>
</dbReference>
<comment type="caution">
    <text evidence="4">The sequence shown here is derived from an EMBL/GenBank/DDBJ whole genome shotgun (WGS) entry which is preliminary data.</text>
</comment>
<reference evidence="4" key="1">
    <citation type="submission" date="2020-05" db="EMBL/GenBank/DDBJ databases">
        <title>WGS assembly of Panicum virgatum.</title>
        <authorList>
            <person name="Lovell J.T."/>
            <person name="Jenkins J."/>
            <person name="Shu S."/>
            <person name="Juenger T.E."/>
            <person name="Schmutz J."/>
        </authorList>
    </citation>
    <scope>NUCLEOTIDE SEQUENCE</scope>
    <source>
        <strain evidence="4">AP13</strain>
    </source>
</reference>
<evidence type="ECO:0000259" key="3">
    <source>
        <dbReference type="PROSITE" id="PS50089"/>
    </source>
</evidence>
<keyword evidence="1" id="KW-0863">Zinc-finger</keyword>
<protein>
    <recommendedName>
        <fullName evidence="3">RING-type domain-containing protein</fullName>
    </recommendedName>
</protein>
<gene>
    <name evidence="4" type="ORF">PVAP13_4NG249200</name>
</gene>
<keyword evidence="2" id="KW-0812">Transmembrane</keyword>
<dbReference type="GO" id="GO:0008270">
    <property type="term" value="F:zinc ion binding"/>
    <property type="evidence" value="ECO:0007669"/>
    <property type="project" value="UniProtKB-KW"/>
</dbReference>